<keyword evidence="8" id="KW-1185">Reference proteome</keyword>
<dbReference type="SMART" id="SM00066">
    <property type="entry name" value="GAL4"/>
    <property type="match status" value="1"/>
</dbReference>
<protein>
    <submittedName>
        <fullName evidence="7">Fungal specific transcription factor domain-containing protein</fullName>
    </submittedName>
</protein>
<dbReference type="RefSeq" id="XP_018158716.1">
    <property type="nucleotide sequence ID" value="XM_018300866.1"/>
</dbReference>
<gene>
    <name evidence="7" type="ORF">CH63R_05891</name>
</gene>
<dbReference type="GeneID" id="28864973"/>
<keyword evidence="3" id="KW-0805">Transcription regulation</keyword>
<dbReference type="InterPro" id="IPR050815">
    <property type="entry name" value="TF_fung"/>
</dbReference>
<evidence type="ECO:0000256" key="2">
    <source>
        <dbReference type="ARBA" id="ARBA00022723"/>
    </source>
</evidence>
<dbReference type="KEGG" id="chig:CH63R_05891"/>
<dbReference type="EMBL" id="LTAN01000004">
    <property type="protein sequence ID" value="OBR10199.1"/>
    <property type="molecule type" value="Genomic_DNA"/>
</dbReference>
<dbReference type="GO" id="GO:0005634">
    <property type="term" value="C:nucleus"/>
    <property type="evidence" value="ECO:0007669"/>
    <property type="project" value="UniProtKB-SubCell"/>
</dbReference>
<dbReference type="VEuPathDB" id="FungiDB:CH63R_05891"/>
<dbReference type="SUPFAM" id="SSF57701">
    <property type="entry name" value="Zn2/Cys6 DNA-binding domain"/>
    <property type="match status" value="1"/>
</dbReference>
<proteinExistence type="predicted"/>
<comment type="caution">
    <text evidence="7">The sequence shown here is derived from an EMBL/GenBank/DDBJ whole genome shotgun (WGS) entry which is preliminary data.</text>
</comment>
<name>A0A1B7YDV6_COLHI</name>
<dbReference type="PANTHER" id="PTHR47338:SF4">
    <property type="entry name" value="ZN(II)2CYS6 TRANSCRIPTION FACTOR (EUROFUNG)"/>
    <property type="match status" value="1"/>
</dbReference>
<organism evidence="7 8">
    <name type="scientific">Colletotrichum higginsianum (strain IMI 349063)</name>
    <name type="common">Crucifer anthracnose fungus</name>
    <dbReference type="NCBI Taxonomy" id="759273"/>
    <lineage>
        <taxon>Eukaryota</taxon>
        <taxon>Fungi</taxon>
        <taxon>Dikarya</taxon>
        <taxon>Ascomycota</taxon>
        <taxon>Pezizomycotina</taxon>
        <taxon>Sordariomycetes</taxon>
        <taxon>Hypocreomycetidae</taxon>
        <taxon>Glomerellales</taxon>
        <taxon>Glomerellaceae</taxon>
        <taxon>Colletotrichum</taxon>
        <taxon>Colletotrichum destructivum species complex</taxon>
    </lineage>
</organism>
<dbReference type="CDD" id="cd00067">
    <property type="entry name" value="GAL4"/>
    <property type="match status" value="1"/>
</dbReference>
<reference evidence="8" key="1">
    <citation type="journal article" date="2017" name="BMC Genomics">
        <title>Gapless genome assembly of Colletotrichum higginsianum reveals chromosome structure and association of transposable elements with secondary metabolite gene clusters.</title>
        <authorList>
            <person name="Dallery J.-F."/>
            <person name="Lapalu N."/>
            <person name="Zampounis A."/>
            <person name="Pigne S."/>
            <person name="Luyten I."/>
            <person name="Amselem J."/>
            <person name="Wittenberg A.H.J."/>
            <person name="Zhou S."/>
            <person name="de Queiroz M.V."/>
            <person name="Robin G.P."/>
            <person name="Auger A."/>
            <person name="Hainaut M."/>
            <person name="Henrissat B."/>
            <person name="Kim K.-T."/>
            <person name="Lee Y.-H."/>
            <person name="Lespinet O."/>
            <person name="Schwartz D.C."/>
            <person name="Thon M.R."/>
            <person name="O'Connell R.J."/>
        </authorList>
    </citation>
    <scope>NUCLEOTIDE SEQUENCE [LARGE SCALE GENOMIC DNA]</scope>
    <source>
        <strain evidence="8">IMI 349063</strain>
    </source>
</reference>
<evidence type="ECO:0000256" key="3">
    <source>
        <dbReference type="ARBA" id="ARBA00023015"/>
    </source>
</evidence>
<evidence type="ECO:0000313" key="8">
    <source>
        <dbReference type="Proteomes" id="UP000092177"/>
    </source>
</evidence>
<feature type="domain" description="Zn(2)-C6 fungal-type" evidence="6">
    <location>
        <begin position="81"/>
        <end position="111"/>
    </location>
</feature>
<dbReference type="Gene3D" id="4.10.240.10">
    <property type="entry name" value="Zn(2)-C6 fungal-type DNA-binding domain"/>
    <property type="match status" value="1"/>
</dbReference>
<dbReference type="GO" id="GO:0000981">
    <property type="term" value="F:DNA-binding transcription factor activity, RNA polymerase II-specific"/>
    <property type="evidence" value="ECO:0007669"/>
    <property type="project" value="InterPro"/>
</dbReference>
<keyword evidence="2" id="KW-0479">Metal-binding</keyword>
<evidence type="ECO:0000256" key="4">
    <source>
        <dbReference type="ARBA" id="ARBA00023163"/>
    </source>
</evidence>
<dbReference type="PROSITE" id="PS50048">
    <property type="entry name" value="ZN2_CY6_FUNGAL_2"/>
    <property type="match status" value="1"/>
</dbReference>
<dbReference type="InterPro" id="IPR001138">
    <property type="entry name" value="Zn2Cys6_DnaBD"/>
</dbReference>
<evidence type="ECO:0000313" key="7">
    <source>
        <dbReference type="EMBL" id="OBR10199.1"/>
    </source>
</evidence>
<dbReference type="PANTHER" id="PTHR47338">
    <property type="entry name" value="ZN(II)2CYS6 TRANSCRIPTION FACTOR (EUROFUNG)-RELATED"/>
    <property type="match status" value="1"/>
</dbReference>
<dbReference type="PROSITE" id="PS00463">
    <property type="entry name" value="ZN2_CY6_FUNGAL_1"/>
    <property type="match status" value="1"/>
</dbReference>
<dbReference type="GO" id="GO:0008270">
    <property type="term" value="F:zinc ion binding"/>
    <property type="evidence" value="ECO:0007669"/>
    <property type="project" value="InterPro"/>
</dbReference>
<dbReference type="Proteomes" id="UP000092177">
    <property type="component" value="Chromosome 4"/>
</dbReference>
<evidence type="ECO:0000259" key="6">
    <source>
        <dbReference type="PROSITE" id="PS50048"/>
    </source>
</evidence>
<keyword evidence="5" id="KW-0539">Nucleus</keyword>
<dbReference type="Pfam" id="PF00172">
    <property type="entry name" value="Zn_clus"/>
    <property type="match status" value="1"/>
</dbReference>
<dbReference type="InterPro" id="IPR036864">
    <property type="entry name" value="Zn2-C6_fun-type_DNA-bd_sf"/>
</dbReference>
<keyword evidence="4" id="KW-0804">Transcription</keyword>
<sequence>MTLGDGKRSHLSPQMNPCRYPAFRLSTNLEPVSTKLQSRVEPPSSSCQCMLSNMNMADSMEPPATTSPAPAAMAIKRIRQACTTCRQKKVKCSGDRPRCVNCRRAMQRCQYEPYSVASASLSRNSAAALLGLTNDVISQMRF</sequence>
<dbReference type="AlphaFoldDB" id="A0A1B7YDV6"/>
<comment type="subcellular location">
    <subcellularLocation>
        <location evidence="1">Nucleus</location>
    </subcellularLocation>
</comment>
<accession>A0A1B7YDV6</accession>
<evidence type="ECO:0000256" key="5">
    <source>
        <dbReference type="ARBA" id="ARBA00023242"/>
    </source>
</evidence>
<evidence type="ECO:0000256" key="1">
    <source>
        <dbReference type="ARBA" id="ARBA00004123"/>
    </source>
</evidence>